<accession>A0A7X1ZE12</accession>
<evidence type="ECO:0000313" key="5">
    <source>
        <dbReference type="EMBL" id="MQX36319.1"/>
    </source>
</evidence>
<dbReference type="Gene3D" id="3.40.50.12780">
    <property type="entry name" value="N-terminal domain of ligase-like"/>
    <property type="match status" value="1"/>
</dbReference>
<dbReference type="PANTHER" id="PTHR43272:SF33">
    <property type="entry name" value="AMP-BINDING DOMAIN-CONTAINING PROTEIN-RELATED"/>
    <property type="match status" value="1"/>
</dbReference>
<dbReference type="PANTHER" id="PTHR43272">
    <property type="entry name" value="LONG-CHAIN-FATTY-ACID--COA LIGASE"/>
    <property type="match status" value="1"/>
</dbReference>
<dbReference type="Pfam" id="PF00501">
    <property type="entry name" value="AMP-binding"/>
    <property type="match status" value="1"/>
</dbReference>
<dbReference type="EMBL" id="WIVE01000016">
    <property type="protein sequence ID" value="MQX36319.1"/>
    <property type="molecule type" value="Genomic_DNA"/>
</dbReference>
<dbReference type="AlphaFoldDB" id="A0A7X1ZE12"/>
<gene>
    <name evidence="5" type="ORF">GHC57_07280</name>
</gene>
<dbReference type="Proteomes" id="UP000434582">
    <property type="component" value="Unassembled WGS sequence"/>
</dbReference>
<keyword evidence="6" id="KW-1185">Reference proteome</keyword>
<comment type="caution">
    <text evidence="5">The sequence shown here is derived from an EMBL/GenBank/DDBJ whole genome shotgun (WGS) entry which is preliminary data.</text>
</comment>
<dbReference type="GO" id="GO:0005524">
    <property type="term" value="F:ATP binding"/>
    <property type="evidence" value="ECO:0007669"/>
    <property type="project" value="UniProtKB-KW"/>
</dbReference>
<dbReference type="OrthoDB" id="9803968at2"/>
<evidence type="ECO:0000256" key="3">
    <source>
        <dbReference type="ARBA" id="ARBA00024484"/>
    </source>
</evidence>
<sequence>MARLNSAQQIKTIRVHEDTGSGPPGDSSVLFSRSRAADFDRETDLVGVFLNQARRFAREPMLWRKVDGTYTPLTWAEVEVRAVALANALRDHGIEPGDRVSLVSENRPEWIIADLAILMAGAVVAPCYVTNTVADHLHVLDDSGAKAFIVSTAKLAPRALEAASQAHETPVIIAIEPLPRHQNTGLDVLAWDDLVTRYRGRPRPPTVSAIEPDDLCAIIYTSGTGGTPKGVMLSHANILHNCRGAYALLKGIGLGKEVFLSFLPLSHSYEHAAGLHFPISIGAQVWFAEGLDKLATNMQEARPTIMTAVPRLYETMRTRVLRGLDSQSEGKRKLFWRTHELGLKRYHHPDRLTLKDRVVDAVLDRLVRGKVRKRFGGRLKAMVAGGGPLNVEVGLFFHSLGVPILQGYGQTESSPVISCNVPGRVRMHTVGPPIRDVEVHIAGDGEILVRGGNVMKGYWNNEKATRAAIDADGWLHTGDVGVIDEYGCIQITDRKKDIIVNSGGDNISPQRIEGLLCLEPEIGQAMVYGDKRPHLVALIVPDEEWLGRWKAKSGKEGDLPALAEDPDLRKAVSDALGRVNAKLGQIEKVRRFMIAPEPFTVDNDQMTPTMKVRRHVLRAEYGQRLEALYGG</sequence>
<dbReference type="InterPro" id="IPR042099">
    <property type="entry name" value="ANL_N_sf"/>
</dbReference>
<keyword evidence="1" id="KW-0547">Nucleotide-binding</keyword>
<protein>
    <submittedName>
        <fullName evidence="5">AMP-binding protein</fullName>
    </submittedName>
</protein>
<evidence type="ECO:0000256" key="1">
    <source>
        <dbReference type="ARBA" id="ARBA00022741"/>
    </source>
</evidence>
<evidence type="ECO:0000256" key="2">
    <source>
        <dbReference type="ARBA" id="ARBA00022840"/>
    </source>
</evidence>
<dbReference type="GO" id="GO:0016020">
    <property type="term" value="C:membrane"/>
    <property type="evidence" value="ECO:0007669"/>
    <property type="project" value="TreeGrafter"/>
</dbReference>
<feature type="domain" description="AMP-dependent synthetase/ligase" evidence="4">
    <location>
        <begin position="51"/>
        <end position="459"/>
    </location>
</feature>
<reference evidence="5 6" key="1">
    <citation type="submission" date="2019-10" db="EMBL/GenBank/DDBJ databases">
        <title>Draft whole-genome sequence of the purple nonsulfur photosynthetic bacterium Roseospira navarrensis DSM 15114.</title>
        <authorList>
            <person name="Kyndt J.A."/>
            <person name="Meyer T.E."/>
        </authorList>
    </citation>
    <scope>NUCLEOTIDE SEQUENCE [LARGE SCALE GENOMIC DNA]</scope>
    <source>
        <strain evidence="5 6">DSM 15114</strain>
    </source>
</reference>
<dbReference type="InterPro" id="IPR045851">
    <property type="entry name" value="AMP-bd_C_sf"/>
</dbReference>
<proteinExistence type="predicted"/>
<evidence type="ECO:0000313" key="6">
    <source>
        <dbReference type="Proteomes" id="UP000434582"/>
    </source>
</evidence>
<dbReference type="SUPFAM" id="SSF56801">
    <property type="entry name" value="Acetyl-CoA synthetase-like"/>
    <property type="match status" value="1"/>
</dbReference>
<keyword evidence="2" id="KW-0067">ATP-binding</keyword>
<dbReference type="InterPro" id="IPR000873">
    <property type="entry name" value="AMP-dep_synth/lig_dom"/>
</dbReference>
<dbReference type="CDD" id="cd05907">
    <property type="entry name" value="VL_LC_FACS_like"/>
    <property type="match status" value="1"/>
</dbReference>
<dbReference type="GO" id="GO:0004467">
    <property type="term" value="F:long-chain fatty acid-CoA ligase activity"/>
    <property type="evidence" value="ECO:0007669"/>
    <property type="project" value="UniProtKB-EC"/>
</dbReference>
<name>A0A7X1ZE12_9PROT</name>
<evidence type="ECO:0000259" key="4">
    <source>
        <dbReference type="Pfam" id="PF00501"/>
    </source>
</evidence>
<comment type="catalytic activity">
    <reaction evidence="3">
        <text>a long-chain fatty acid + ATP + CoA = a long-chain fatty acyl-CoA + AMP + diphosphate</text>
        <dbReference type="Rhea" id="RHEA:15421"/>
        <dbReference type="ChEBI" id="CHEBI:30616"/>
        <dbReference type="ChEBI" id="CHEBI:33019"/>
        <dbReference type="ChEBI" id="CHEBI:57287"/>
        <dbReference type="ChEBI" id="CHEBI:57560"/>
        <dbReference type="ChEBI" id="CHEBI:83139"/>
        <dbReference type="ChEBI" id="CHEBI:456215"/>
        <dbReference type="EC" id="6.2.1.3"/>
    </reaction>
    <physiologicalReaction direction="left-to-right" evidence="3">
        <dbReference type="Rhea" id="RHEA:15422"/>
    </physiologicalReaction>
</comment>
<organism evidence="5 6">
    <name type="scientific">Roseospira navarrensis</name>
    <dbReference type="NCBI Taxonomy" id="140058"/>
    <lineage>
        <taxon>Bacteria</taxon>
        <taxon>Pseudomonadati</taxon>
        <taxon>Pseudomonadota</taxon>
        <taxon>Alphaproteobacteria</taxon>
        <taxon>Rhodospirillales</taxon>
        <taxon>Rhodospirillaceae</taxon>
        <taxon>Roseospira</taxon>
    </lineage>
</organism>
<dbReference type="Gene3D" id="3.30.300.30">
    <property type="match status" value="1"/>
</dbReference>
<dbReference type="Pfam" id="PF23562">
    <property type="entry name" value="AMP-binding_C_3"/>
    <property type="match status" value="1"/>
</dbReference>